<dbReference type="Gene3D" id="3.60.140.10">
    <property type="entry name" value="CNF1/YfiH-like putative cysteine hydrolases"/>
    <property type="match status" value="1"/>
</dbReference>
<keyword evidence="3" id="KW-0808">Transferase</keyword>
<evidence type="ECO:0000256" key="7">
    <source>
        <dbReference type="ARBA" id="ARBA00047989"/>
    </source>
</evidence>
<dbReference type="InterPro" id="IPR003730">
    <property type="entry name" value="Cu_polyphenol_OxRdtase"/>
</dbReference>
<dbReference type="GeneID" id="106065383"/>
<dbReference type="OrthoDB" id="10055554at2759"/>
<name>A0A9W2ZPI8_BIOGL</name>
<evidence type="ECO:0000256" key="2">
    <source>
        <dbReference type="ARBA" id="ARBA00007353"/>
    </source>
</evidence>
<dbReference type="OMA" id="HDNCELE"/>
<evidence type="ECO:0000313" key="10">
    <source>
        <dbReference type="Proteomes" id="UP001165740"/>
    </source>
</evidence>
<gene>
    <name evidence="11" type="primary">LOC106065383</name>
</gene>
<evidence type="ECO:0000256" key="6">
    <source>
        <dbReference type="ARBA" id="ARBA00022833"/>
    </source>
</evidence>
<comment type="catalytic activity">
    <reaction evidence="9">
        <text>S-methyl-5'-thioadenosine + phosphate = 5-(methylsulfanyl)-alpha-D-ribose 1-phosphate + adenine</text>
        <dbReference type="Rhea" id="RHEA:11852"/>
        <dbReference type="ChEBI" id="CHEBI:16708"/>
        <dbReference type="ChEBI" id="CHEBI:17509"/>
        <dbReference type="ChEBI" id="CHEBI:43474"/>
        <dbReference type="ChEBI" id="CHEBI:58533"/>
        <dbReference type="EC" id="2.4.2.28"/>
    </reaction>
    <physiologicalReaction direction="left-to-right" evidence="9">
        <dbReference type="Rhea" id="RHEA:11853"/>
    </physiologicalReaction>
</comment>
<evidence type="ECO:0000256" key="3">
    <source>
        <dbReference type="ARBA" id="ARBA00022679"/>
    </source>
</evidence>
<dbReference type="PANTHER" id="PTHR30616:SF2">
    <property type="entry name" value="PURINE NUCLEOSIDE PHOSPHORYLASE LACC1"/>
    <property type="match status" value="1"/>
</dbReference>
<evidence type="ECO:0000256" key="5">
    <source>
        <dbReference type="ARBA" id="ARBA00022801"/>
    </source>
</evidence>
<keyword evidence="6" id="KW-0862">Zinc</keyword>
<keyword evidence="10" id="KW-1185">Reference proteome</keyword>
<keyword evidence="5" id="KW-0378">Hydrolase</keyword>
<evidence type="ECO:0000313" key="11">
    <source>
        <dbReference type="RefSeq" id="XP_055876885.1"/>
    </source>
</evidence>
<accession>A0A9W2ZPI8</accession>
<dbReference type="InterPro" id="IPR038371">
    <property type="entry name" value="Cu_polyphenol_OxRdtase_sf"/>
</dbReference>
<dbReference type="Pfam" id="PF02578">
    <property type="entry name" value="Cu-oxidase_4"/>
    <property type="match status" value="1"/>
</dbReference>
<dbReference type="GO" id="GO:0016787">
    <property type="term" value="F:hydrolase activity"/>
    <property type="evidence" value="ECO:0007669"/>
    <property type="project" value="UniProtKB-KW"/>
</dbReference>
<evidence type="ECO:0000256" key="1">
    <source>
        <dbReference type="ARBA" id="ARBA00000553"/>
    </source>
</evidence>
<dbReference type="SUPFAM" id="SSF64438">
    <property type="entry name" value="CNF1/YfiH-like putative cysteine hydrolases"/>
    <property type="match status" value="1"/>
</dbReference>
<dbReference type="PANTHER" id="PTHR30616">
    <property type="entry name" value="UNCHARACTERIZED PROTEIN YFIH"/>
    <property type="match status" value="1"/>
</dbReference>
<comment type="catalytic activity">
    <reaction evidence="8">
        <text>adenosine + phosphate = alpha-D-ribose 1-phosphate + adenine</text>
        <dbReference type="Rhea" id="RHEA:27642"/>
        <dbReference type="ChEBI" id="CHEBI:16335"/>
        <dbReference type="ChEBI" id="CHEBI:16708"/>
        <dbReference type="ChEBI" id="CHEBI:43474"/>
        <dbReference type="ChEBI" id="CHEBI:57720"/>
        <dbReference type="EC" id="2.4.2.1"/>
    </reaction>
    <physiologicalReaction direction="left-to-right" evidence="8">
        <dbReference type="Rhea" id="RHEA:27643"/>
    </physiologicalReaction>
</comment>
<keyword evidence="4" id="KW-0479">Metal-binding</keyword>
<dbReference type="RefSeq" id="XP_055876885.1">
    <property type="nucleotide sequence ID" value="XM_056020910.1"/>
</dbReference>
<dbReference type="Proteomes" id="UP001165740">
    <property type="component" value="Chromosome 1"/>
</dbReference>
<proteinExistence type="inferred from homology"/>
<comment type="similarity">
    <text evidence="2">Belongs to the purine nucleoside phosphorylase YfiH/LACC1 family.</text>
</comment>
<comment type="catalytic activity">
    <reaction evidence="1">
        <text>inosine + phosphate = alpha-D-ribose 1-phosphate + hypoxanthine</text>
        <dbReference type="Rhea" id="RHEA:27646"/>
        <dbReference type="ChEBI" id="CHEBI:17368"/>
        <dbReference type="ChEBI" id="CHEBI:17596"/>
        <dbReference type="ChEBI" id="CHEBI:43474"/>
        <dbReference type="ChEBI" id="CHEBI:57720"/>
        <dbReference type="EC" id="2.4.2.1"/>
    </reaction>
    <physiologicalReaction direction="left-to-right" evidence="1">
        <dbReference type="Rhea" id="RHEA:27647"/>
    </physiologicalReaction>
</comment>
<organism evidence="10 11">
    <name type="scientific">Biomphalaria glabrata</name>
    <name type="common">Bloodfluke planorb</name>
    <name type="synonym">Freshwater snail</name>
    <dbReference type="NCBI Taxonomy" id="6526"/>
    <lineage>
        <taxon>Eukaryota</taxon>
        <taxon>Metazoa</taxon>
        <taxon>Spiralia</taxon>
        <taxon>Lophotrochozoa</taxon>
        <taxon>Mollusca</taxon>
        <taxon>Gastropoda</taxon>
        <taxon>Heterobranchia</taxon>
        <taxon>Euthyneura</taxon>
        <taxon>Panpulmonata</taxon>
        <taxon>Hygrophila</taxon>
        <taxon>Lymnaeoidea</taxon>
        <taxon>Planorbidae</taxon>
        <taxon>Biomphalaria</taxon>
    </lineage>
</organism>
<dbReference type="InterPro" id="IPR011324">
    <property type="entry name" value="Cytotoxic_necrot_fac-like_cat"/>
</dbReference>
<sequence>MQAWLCHELKLQFTIVELVTRLFQCVHVFEHFKCTCVLTLDKGEDKKKQASMNDSIILDLATDASETTKDYLITTLRDKLNGHKRQKIIALCAREMELTLPQSIETIISTDNIDLCFKAKSLMDADNITDFVLVTSLMMKKYWETVFLHMFSHVHNWSIRGVDVPNQPSGLVRPEVDSVESSIKNYFKTVGNPDEVKILRSALIPSDKFNAGFHERYGGVSQLPPIASLNTIYTMRKPDSQLAINENRRRLGQAAGFDPEQLKVARVEHGKSIWVVGKTPPAYYDGIVTNMPGITIAAPGADCSMILLADTVTGACGAVHAGWRGTTLGAVRACLKAMVDEYQTNPKDVVAAIGPTVDGKCFDLPAVDASPVHELDPSFTWPSESNIDWVHADLVKANVKMLELDGVPSSNIDTSNAYCTVCNKQFFSHRRDGIPFGNQIGFISYKA</sequence>
<evidence type="ECO:0000256" key="8">
    <source>
        <dbReference type="ARBA" id="ARBA00048968"/>
    </source>
</evidence>
<reference evidence="11" key="1">
    <citation type="submission" date="2025-08" db="UniProtKB">
        <authorList>
            <consortium name="RefSeq"/>
        </authorList>
    </citation>
    <scope>IDENTIFICATION</scope>
</reference>
<dbReference type="AlphaFoldDB" id="A0A9W2ZPI8"/>
<dbReference type="CDD" id="cd16833">
    <property type="entry name" value="YfiH"/>
    <property type="match status" value="1"/>
</dbReference>
<evidence type="ECO:0000256" key="4">
    <source>
        <dbReference type="ARBA" id="ARBA00022723"/>
    </source>
</evidence>
<dbReference type="GO" id="GO:0017061">
    <property type="term" value="F:S-methyl-5-thioadenosine phosphorylase activity"/>
    <property type="evidence" value="ECO:0007669"/>
    <property type="project" value="UniProtKB-EC"/>
</dbReference>
<comment type="catalytic activity">
    <reaction evidence="7">
        <text>adenosine + H2O + H(+) = inosine + NH4(+)</text>
        <dbReference type="Rhea" id="RHEA:24408"/>
        <dbReference type="ChEBI" id="CHEBI:15377"/>
        <dbReference type="ChEBI" id="CHEBI:15378"/>
        <dbReference type="ChEBI" id="CHEBI:16335"/>
        <dbReference type="ChEBI" id="CHEBI:17596"/>
        <dbReference type="ChEBI" id="CHEBI:28938"/>
        <dbReference type="EC" id="3.5.4.4"/>
    </reaction>
    <physiologicalReaction direction="left-to-right" evidence="7">
        <dbReference type="Rhea" id="RHEA:24409"/>
    </physiologicalReaction>
</comment>
<evidence type="ECO:0000256" key="9">
    <source>
        <dbReference type="ARBA" id="ARBA00049893"/>
    </source>
</evidence>
<protein>
    <submittedName>
        <fullName evidence="11">Purine nucleoside phosphorylase LACC1-like isoform X1</fullName>
    </submittedName>
</protein>
<dbReference type="GO" id="GO:0005507">
    <property type="term" value="F:copper ion binding"/>
    <property type="evidence" value="ECO:0007669"/>
    <property type="project" value="TreeGrafter"/>
</dbReference>